<dbReference type="GO" id="GO:0015095">
    <property type="term" value="F:magnesium ion transmembrane transporter activity"/>
    <property type="evidence" value="ECO:0007669"/>
    <property type="project" value="InterPro"/>
</dbReference>
<dbReference type="EMBL" id="JARAKH010000034">
    <property type="protein sequence ID" value="KAK8385009.1"/>
    <property type="molecule type" value="Genomic_DNA"/>
</dbReference>
<dbReference type="AlphaFoldDB" id="A0AAW0TBI7"/>
<dbReference type="PANTHER" id="PTHR12570">
    <property type="match status" value="1"/>
</dbReference>
<dbReference type="PANTHER" id="PTHR12570:SF92">
    <property type="entry name" value="SPICHTHYIN, ISOFORM B"/>
    <property type="match status" value="1"/>
</dbReference>
<evidence type="ECO:0000256" key="3">
    <source>
        <dbReference type="ARBA" id="ARBA00022692"/>
    </source>
</evidence>
<feature type="transmembrane region" description="Helical" evidence="7">
    <location>
        <begin position="103"/>
        <end position="122"/>
    </location>
</feature>
<evidence type="ECO:0000256" key="2">
    <source>
        <dbReference type="ARBA" id="ARBA00007230"/>
    </source>
</evidence>
<keyword evidence="5 7" id="KW-0472">Membrane</keyword>
<feature type="region of interest" description="Disordered" evidence="6">
    <location>
        <begin position="387"/>
        <end position="458"/>
    </location>
</feature>
<comment type="similarity">
    <text evidence="2">Belongs to the NIPA family.</text>
</comment>
<feature type="transmembrane region" description="Helical" evidence="7">
    <location>
        <begin position="194"/>
        <end position="213"/>
    </location>
</feature>
<evidence type="ECO:0000313" key="8">
    <source>
        <dbReference type="EMBL" id="KAK8385009.1"/>
    </source>
</evidence>
<dbReference type="SUPFAM" id="SSF103481">
    <property type="entry name" value="Multidrug resistance efflux transporter EmrE"/>
    <property type="match status" value="1"/>
</dbReference>
<gene>
    <name evidence="8" type="ORF">O3P69_014521</name>
</gene>
<sequence>MYLNETGMENSTLGDTDTLEPQWVPIDTVIGLILAFSSCLFIGVSVIFKKLALRDIETQGGTRAVDGGYGYLRLPKWWLGISLMGLGELTNFVAYIFAPAILVTPLGVFSIVCTAALSPYFLKERLGKLGKLGCVLVLVGCVVVTLCGPKDREIASMEELQSQLLHPGFLVYAGLVVLVSAFFMALVPRYGHRYVLLYITICSSFGSLSVMFCKGVGLALKQTIGGINEFTNWATWVCLVALIACLLIETIYMQRALDIFNSSVFMSINYVLFTSLVIVASSILYTELAVIGIKNIILTLLGFIVNIAALYLMHLDREDNTPPQADEEGDDNLVQSQKAKIQLARPEQVTPLLGRAPASPLAGLNLPHTMFPTKTNSCMSLISQASLPHRTSGDNHSAAKMQDDGDDDGTYTHHRGNSDDNRSNTGGAAPNNNNNNNNNKNNKNMKSTSGERTPGHCRSSSGYLCEVPLLNELHSSRKLSSPDRHLDNASLSSNGNRRGSYSSNMSSASSNSSASSSSSRSGNDNSNGNNNNNSGSQLADPNTQDDDQEYDSLSDELKQVLA</sequence>
<feature type="region of interest" description="Disordered" evidence="6">
    <location>
        <begin position="476"/>
        <end position="562"/>
    </location>
</feature>
<feature type="transmembrane region" description="Helical" evidence="7">
    <location>
        <begin position="264"/>
        <end position="285"/>
    </location>
</feature>
<dbReference type="InterPro" id="IPR008521">
    <property type="entry name" value="Mg_trans_NIPA"/>
</dbReference>
<evidence type="ECO:0000313" key="9">
    <source>
        <dbReference type="Proteomes" id="UP001487740"/>
    </source>
</evidence>
<proteinExistence type="inferred from homology"/>
<dbReference type="Proteomes" id="UP001487740">
    <property type="component" value="Unassembled WGS sequence"/>
</dbReference>
<feature type="transmembrane region" description="Helical" evidence="7">
    <location>
        <begin position="169"/>
        <end position="187"/>
    </location>
</feature>
<comment type="caution">
    <text evidence="8">The sequence shown here is derived from an EMBL/GenBank/DDBJ whole genome shotgun (WGS) entry which is preliminary data.</text>
</comment>
<organism evidence="8 9">
    <name type="scientific">Scylla paramamosain</name>
    <name type="common">Mud crab</name>
    <dbReference type="NCBI Taxonomy" id="85552"/>
    <lineage>
        <taxon>Eukaryota</taxon>
        <taxon>Metazoa</taxon>
        <taxon>Ecdysozoa</taxon>
        <taxon>Arthropoda</taxon>
        <taxon>Crustacea</taxon>
        <taxon>Multicrustacea</taxon>
        <taxon>Malacostraca</taxon>
        <taxon>Eumalacostraca</taxon>
        <taxon>Eucarida</taxon>
        <taxon>Decapoda</taxon>
        <taxon>Pleocyemata</taxon>
        <taxon>Brachyura</taxon>
        <taxon>Eubrachyura</taxon>
        <taxon>Portunoidea</taxon>
        <taxon>Portunidae</taxon>
        <taxon>Portuninae</taxon>
        <taxon>Scylla</taxon>
    </lineage>
</organism>
<evidence type="ECO:0000256" key="7">
    <source>
        <dbReference type="SAM" id="Phobius"/>
    </source>
</evidence>
<feature type="transmembrane region" description="Helical" evidence="7">
    <location>
        <begin position="29"/>
        <end position="48"/>
    </location>
</feature>
<feature type="transmembrane region" description="Helical" evidence="7">
    <location>
        <begin position="129"/>
        <end position="149"/>
    </location>
</feature>
<evidence type="ECO:0000256" key="4">
    <source>
        <dbReference type="ARBA" id="ARBA00022989"/>
    </source>
</evidence>
<evidence type="ECO:0000256" key="6">
    <source>
        <dbReference type="SAM" id="MobiDB-lite"/>
    </source>
</evidence>
<feature type="compositionally biased region" description="Acidic residues" evidence="6">
    <location>
        <begin position="543"/>
        <end position="554"/>
    </location>
</feature>
<comment type="subcellular location">
    <subcellularLocation>
        <location evidence="1">Membrane</location>
        <topology evidence="1">Multi-pass membrane protein</topology>
    </subcellularLocation>
</comment>
<dbReference type="Pfam" id="PF05653">
    <property type="entry name" value="Mg_trans_NIPA"/>
    <property type="match status" value="1"/>
</dbReference>
<keyword evidence="3 7" id="KW-0812">Transmembrane</keyword>
<evidence type="ECO:0000256" key="1">
    <source>
        <dbReference type="ARBA" id="ARBA00004141"/>
    </source>
</evidence>
<feature type="compositionally biased region" description="Low complexity" evidence="6">
    <location>
        <begin position="488"/>
        <end position="536"/>
    </location>
</feature>
<evidence type="ECO:0000256" key="5">
    <source>
        <dbReference type="ARBA" id="ARBA00023136"/>
    </source>
</evidence>
<name>A0AAW0TBI7_SCYPA</name>
<feature type="transmembrane region" description="Helical" evidence="7">
    <location>
        <begin position="233"/>
        <end position="252"/>
    </location>
</feature>
<dbReference type="InterPro" id="IPR037185">
    <property type="entry name" value="EmrE-like"/>
</dbReference>
<feature type="compositionally biased region" description="Low complexity" evidence="6">
    <location>
        <begin position="431"/>
        <end position="444"/>
    </location>
</feature>
<reference evidence="8 9" key="1">
    <citation type="submission" date="2023-03" db="EMBL/GenBank/DDBJ databases">
        <title>High-quality genome of Scylla paramamosain provides insights in environmental adaptation.</title>
        <authorList>
            <person name="Zhang L."/>
        </authorList>
    </citation>
    <scope>NUCLEOTIDE SEQUENCE [LARGE SCALE GENOMIC DNA]</scope>
    <source>
        <strain evidence="8">LZ_2023a</strain>
        <tissue evidence="8">Muscle</tissue>
    </source>
</reference>
<accession>A0AAW0TBI7</accession>
<keyword evidence="4 7" id="KW-1133">Transmembrane helix</keyword>
<keyword evidence="9" id="KW-1185">Reference proteome</keyword>
<feature type="transmembrane region" description="Helical" evidence="7">
    <location>
        <begin position="77"/>
        <end position="97"/>
    </location>
</feature>
<dbReference type="GO" id="GO:0016020">
    <property type="term" value="C:membrane"/>
    <property type="evidence" value="ECO:0007669"/>
    <property type="project" value="UniProtKB-SubCell"/>
</dbReference>
<protein>
    <submittedName>
        <fullName evidence="8">Uncharacterized protein</fullName>
    </submittedName>
</protein>
<feature type="transmembrane region" description="Helical" evidence="7">
    <location>
        <begin position="291"/>
        <end position="312"/>
    </location>
</feature>